<sequence>MIAGLSKAVTLYLAPLLSLASILLLLFAFFAPTVLLHTQVALLVVSPSLSLTNPSASQGVDGPTLFLGALGSCSRHNNDGGVTCEAPALSPTYDLSALPANAPDLLTAPTATTPAFIAIALGFTIIFFVLFTLISLRASLGARLAAAMDRPVLQRASAWIGLLGFMIGLTSFLVIRMWFGKAVEDFNLSISHGAAGSPQLVANTGNGFTMVWAAYAFYAVPLICALARLHVTATASK</sequence>
<organism evidence="1 2">
    <name type="scientific">Artomyces pyxidatus</name>
    <dbReference type="NCBI Taxonomy" id="48021"/>
    <lineage>
        <taxon>Eukaryota</taxon>
        <taxon>Fungi</taxon>
        <taxon>Dikarya</taxon>
        <taxon>Basidiomycota</taxon>
        <taxon>Agaricomycotina</taxon>
        <taxon>Agaricomycetes</taxon>
        <taxon>Russulales</taxon>
        <taxon>Auriscalpiaceae</taxon>
        <taxon>Artomyces</taxon>
    </lineage>
</organism>
<keyword evidence="2" id="KW-1185">Reference proteome</keyword>
<protein>
    <submittedName>
        <fullName evidence="1">Uncharacterized protein</fullName>
    </submittedName>
</protein>
<dbReference type="Proteomes" id="UP000814140">
    <property type="component" value="Unassembled WGS sequence"/>
</dbReference>
<name>A0ACB8TH32_9AGAM</name>
<reference evidence="1" key="2">
    <citation type="journal article" date="2022" name="New Phytol.">
        <title>Evolutionary transition to the ectomycorrhizal habit in the genomes of a hyperdiverse lineage of mushroom-forming fungi.</title>
        <authorList>
            <person name="Looney B."/>
            <person name="Miyauchi S."/>
            <person name="Morin E."/>
            <person name="Drula E."/>
            <person name="Courty P.E."/>
            <person name="Kohler A."/>
            <person name="Kuo A."/>
            <person name="LaButti K."/>
            <person name="Pangilinan J."/>
            <person name="Lipzen A."/>
            <person name="Riley R."/>
            <person name="Andreopoulos W."/>
            <person name="He G."/>
            <person name="Johnson J."/>
            <person name="Nolan M."/>
            <person name="Tritt A."/>
            <person name="Barry K.W."/>
            <person name="Grigoriev I.V."/>
            <person name="Nagy L.G."/>
            <person name="Hibbett D."/>
            <person name="Henrissat B."/>
            <person name="Matheny P.B."/>
            <person name="Labbe J."/>
            <person name="Martin F.M."/>
        </authorList>
    </citation>
    <scope>NUCLEOTIDE SEQUENCE</scope>
    <source>
        <strain evidence="1">HHB10654</strain>
    </source>
</reference>
<gene>
    <name evidence="1" type="ORF">BV25DRAFT_850876</name>
</gene>
<proteinExistence type="predicted"/>
<dbReference type="EMBL" id="MU277189">
    <property type="protein sequence ID" value="KAI0067695.1"/>
    <property type="molecule type" value="Genomic_DNA"/>
</dbReference>
<comment type="caution">
    <text evidence="1">The sequence shown here is derived from an EMBL/GenBank/DDBJ whole genome shotgun (WGS) entry which is preliminary data.</text>
</comment>
<accession>A0ACB8TH32</accession>
<evidence type="ECO:0000313" key="2">
    <source>
        <dbReference type="Proteomes" id="UP000814140"/>
    </source>
</evidence>
<reference evidence="1" key="1">
    <citation type="submission" date="2021-03" db="EMBL/GenBank/DDBJ databases">
        <authorList>
            <consortium name="DOE Joint Genome Institute"/>
            <person name="Ahrendt S."/>
            <person name="Looney B.P."/>
            <person name="Miyauchi S."/>
            <person name="Morin E."/>
            <person name="Drula E."/>
            <person name="Courty P.E."/>
            <person name="Chicoki N."/>
            <person name="Fauchery L."/>
            <person name="Kohler A."/>
            <person name="Kuo A."/>
            <person name="Labutti K."/>
            <person name="Pangilinan J."/>
            <person name="Lipzen A."/>
            <person name="Riley R."/>
            <person name="Andreopoulos W."/>
            <person name="He G."/>
            <person name="Johnson J."/>
            <person name="Barry K.W."/>
            <person name="Grigoriev I.V."/>
            <person name="Nagy L."/>
            <person name="Hibbett D."/>
            <person name="Henrissat B."/>
            <person name="Matheny P.B."/>
            <person name="Labbe J."/>
            <person name="Martin F."/>
        </authorList>
    </citation>
    <scope>NUCLEOTIDE SEQUENCE</scope>
    <source>
        <strain evidence="1">HHB10654</strain>
    </source>
</reference>
<evidence type="ECO:0000313" key="1">
    <source>
        <dbReference type="EMBL" id="KAI0067695.1"/>
    </source>
</evidence>